<gene>
    <name evidence="11" type="ORF">ATH84_105821</name>
</gene>
<keyword evidence="7 9" id="KW-0472">Membrane</keyword>
<dbReference type="Proteomes" id="UP000256794">
    <property type="component" value="Unassembled WGS sequence"/>
</dbReference>
<dbReference type="GO" id="GO:0005886">
    <property type="term" value="C:plasma membrane"/>
    <property type="evidence" value="ECO:0007669"/>
    <property type="project" value="UniProtKB-SubCell"/>
</dbReference>
<evidence type="ECO:0000256" key="6">
    <source>
        <dbReference type="ARBA" id="ARBA00022989"/>
    </source>
</evidence>
<comment type="subcellular location">
    <subcellularLocation>
        <location evidence="1 9">Cell inner membrane</location>
        <topology evidence="1 9">Multi-pass membrane protein</topology>
    </subcellularLocation>
</comment>
<keyword evidence="4 9" id="KW-0997">Cell inner membrane</keyword>
<evidence type="ECO:0000256" key="7">
    <source>
        <dbReference type="ARBA" id="ARBA00023136"/>
    </source>
</evidence>
<feature type="transmembrane region" description="Helical" evidence="9">
    <location>
        <begin position="47"/>
        <end position="67"/>
    </location>
</feature>
<sequence>MGNVLSWLERLSLSLAVLSVTLIMFIVSYDAFSRYALHAPLPWAYELITYYLMLAGTYFAVSATFTAGDHINIDLFRHLIAPRLRARLDAAWSLLGVVIFGIVAYGSWSEMAHAYSRNEFLPGYITWPAWMSYLPIVLGFALLVVRMALHAALLIVHGRDPHVIEHGNELEEHHE</sequence>
<dbReference type="PANTHER" id="PTHR35011">
    <property type="entry name" value="2,3-DIKETO-L-GULONATE TRAP TRANSPORTER SMALL PERMEASE PROTEIN YIAM"/>
    <property type="match status" value="1"/>
</dbReference>
<feature type="transmembrane region" description="Helical" evidence="9">
    <location>
        <begin position="7"/>
        <end position="27"/>
    </location>
</feature>
<proteinExistence type="inferred from homology"/>
<dbReference type="GO" id="GO:0015740">
    <property type="term" value="P:C4-dicarboxylate transport"/>
    <property type="evidence" value="ECO:0007669"/>
    <property type="project" value="TreeGrafter"/>
</dbReference>
<evidence type="ECO:0000313" key="12">
    <source>
        <dbReference type="Proteomes" id="UP000256794"/>
    </source>
</evidence>
<evidence type="ECO:0000256" key="8">
    <source>
        <dbReference type="ARBA" id="ARBA00038436"/>
    </source>
</evidence>
<feature type="transmembrane region" description="Helical" evidence="9">
    <location>
        <begin position="88"/>
        <end position="108"/>
    </location>
</feature>
<dbReference type="GO" id="GO:0022857">
    <property type="term" value="F:transmembrane transporter activity"/>
    <property type="evidence" value="ECO:0007669"/>
    <property type="project" value="UniProtKB-UniRule"/>
</dbReference>
<evidence type="ECO:0000313" key="11">
    <source>
        <dbReference type="EMBL" id="REG29293.1"/>
    </source>
</evidence>
<dbReference type="InterPro" id="IPR055348">
    <property type="entry name" value="DctQ"/>
</dbReference>
<keyword evidence="6 9" id="KW-1133">Transmembrane helix</keyword>
<dbReference type="PANTHER" id="PTHR35011:SF10">
    <property type="entry name" value="TRAP TRANSPORTER SMALL PERMEASE PROTEIN"/>
    <property type="match status" value="1"/>
</dbReference>
<dbReference type="AlphaFoldDB" id="A0AAQ0HDR0"/>
<dbReference type="InterPro" id="IPR007387">
    <property type="entry name" value="TRAP_DctQ"/>
</dbReference>
<comment type="function">
    <text evidence="9">Part of the tripartite ATP-independent periplasmic (TRAP) transport system.</text>
</comment>
<evidence type="ECO:0000259" key="10">
    <source>
        <dbReference type="Pfam" id="PF04290"/>
    </source>
</evidence>
<dbReference type="EMBL" id="QUMX01000058">
    <property type="protein sequence ID" value="REG29293.1"/>
    <property type="molecule type" value="Genomic_DNA"/>
</dbReference>
<keyword evidence="12" id="KW-1185">Reference proteome</keyword>
<evidence type="ECO:0000256" key="5">
    <source>
        <dbReference type="ARBA" id="ARBA00022692"/>
    </source>
</evidence>
<evidence type="ECO:0000256" key="1">
    <source>
        <dbReference type="ARBA" id="ARBA00004429"/>
    </source>
</evidence>
<keyword evidence="3" id="KW-1003">Cell membrane</keyword>
<feature type="domain" description="Tripartite ATP-independent periplasmic transporters DctQ component" evidence="10">
    <location>
        <begin position="23"/>
        <end position="153"/>
    </location>
</feature>
<comment type="caution">
    <text evidence="11">The sequence shown here is derived from an EMBL/GenBank/DDBJ whole genome shotgun (WGS) entry which is preliminary data.</text>
</comment>
<evidence type="ECO:0000256" key="4">
    <source>
        <dbReference type="ARBA" id="ARBA00022519"/>
    </source>
</evidence>
<accession>A0AAQ0HDR0</accession>
<evidence type="ECO:0000256" key="2">
    <source>
        <dbReference type="ARBA" id="ARBA00022448"/>
    </source>
</evidence>
<dbReference type="Pfam" id="PF04290">
    <property type="entry name" value="DctQ"/>
    <property type="match status" value="1"/>
</dbReference>
<comment type="subunit">
    <text evidence="9">The complex comprises the extracytoplasmic solute receptor protein and the two transmembrane proteins.</text>
</comment>
<evidence type="ECO:0000256" key="3">
    <source>
        <dbReference type="ARBA" id="ARBA00022475"/>
    </source>
</evidence>
<reference evidence="11 12" key="1">
    <citation type="submission" date="2018-08" db="EMBL/GenBank/DDBJ databases">
        <title>Genomic Encyclopedia of Archaeal and Bacterial Type Strains, Phase II (KMG-II): from individual species to whole genera.</title>
        <authorList>
            <person name="Goeker M."/>
        </authorList>
    </citation>
    <scope>NUCLEOTIDE SEQUENCE [LARGE SCALE GENOMIC DNA]</scope>
    <source>
        <strain evidence="11 12">DSM 582</strain>
    </source>
</reference>
<organism evidence="11 12">
    <name type="scientific">Paracoccus versutus</name>
    <name type="common">Thiobacillus versutus</name>
    <dbReference type="NCBI Taxonomy" id="34007"/>
    <lineage>
        <taxon>Bacteria</taxon>
        <taxon>Pseudomonadati</taxon>
        <taxon>Pseudomonadota</taxon>
        <taxon>Alphaproteobacteria</taxon>
        <taxon>Rhodobacterales</taxon>
        <taxon>Paracoccaceae</taxon>
        <taxon>Paracoccus</taxon>
    </lineage>
</organism>
<protein>
    <recommendedName>
        <fullName evidence="9">TRAP transporter small permease protein</fullName>
    </recommendedName>
</protein>
<feature type="transmembrane region" description="Helical" evidence="9">
    <location>
        <begin position="128"/>
        <end position="149"/>
    </location>
</feature>
<evidence type="ECO:0000256" key="9">
    <source>
        <dbReference type="RuleBase" id="RU369079"/>
    </source>
</evidence>
<name>A0AAQ0HDR0_PARVE</name>
<keyword evidence="5 9" id="KW-0812">Transmembrane</keyword>
<keyword evidence="2 9" id="KW-0813">Transport</keyword>
<comment type="similarity">
    <text evidence="8 9">Belongs to the TRAP transporter small permease family.</text>
</comment>